<reference evidence="1 2" key="1">
    <citation type="journal article" date="2016" name="Nat. Commun.">
        <title>Thousands of microbial genomes shed light on interconnected biogeochemical processes in an aquifer system.</title>
        <authorList>
            <person name="Anantharaman K."/>
            <person name="Brown C.T."/>
            <person name="Hug L.A."/>
            <person name="Sharon I."/>
            <person name="Castelle C.J."/>
            <person name="Probst A.J."/>
            <person name="Thomas B.C."/>
            <person name="Singh A."/>
            <person name="Wilkins M.J."/>
            <person name="Karaoz U."/>
            <person name="Brodie E.L."/>
            <person name="Williams K.H."/>
            <person name="Hubbard S.S."/>
            <person name="Banfield J.F."/>
        </authorList>
    </citation>
    <scope>NUCLEOTIDE SEQUENCE [LARGE SCALE GENOMIC DNA]</scope>
</reference>
<dbReference type="STRING" id="1801750.A3B85_00070"/>
<accession>A0A1F6W4T9</accession>
<proteinExistence type="predicted"/>
<dbReference type="Gene3D" id="3.30.2310.20">
    <property type="entry name" value="RelE-like"/>
    <property type="match status" value="1"/>
</dbReference>
<evidence type="ECO:0008006" key="3">
    <source>
        <dbReference type="Google" id="ProtNLM"/>
    </source>
</evidence>
<sequence length="78" mass="9272">MNKLDKFLYRLDKKTRTVIEKIITLIVLGDFSILDIKKLKGSKNMYRVRVGKIRVIFEQTKNSNKIKDISYRDDNTYS</sequence>
<organism evidence="1 2">
    <name type="scientific">Candidatus Nomurabacteria bacterium RIFCSPHIGHO2_02_FULL_37_13</name>
    <dbReference type="NCBI Taxonomy" id="1801750"/>
    <lineage>
        <taxon>Bacteria</taxon>
        <taxon>Candidatus Nomuraibacteriota</taxon>
    </lineage>
</organism>
<evidence type="ECO:0000313" key="1">
    <source>
        <dbReference type="EMBL" id="OGI76923.1"/>
    </source>
</evidence>
<dbReference type="AlphaFoldDB" id="A0A1F6W4T9"/>
<protein>
    <recommendedName>
        <fullName evidence="3">Plasmid stabilization protein</fullName>
    </recommendedName>
</protein>
<gene>
    <name evidence="1" type="ORF">A3B85_00070</name>
</gene>
<dbReference type="Proteomes" id="UP000178374">
    <property type="component" value="Unassembled WGS sequence"/>
</dbReference>
<dbReference type="EMBL" id="MFUA01000016">
    <property type="protein sequence ID" value="OGI76923.1"/>
    <property type="molecule type" value="Genomic_DNA"/>
</dbReference>
<dbReference type="InterPro" id="IPR035093">
    <property type="entry name" value="RelE/ParE_toxin_dom_sf"/>
</dbReference>
<name>A0A1F6W4T9_9BACT</name>
<comment type="caution">
    <text evidence="1">The sequence shown here is derived from an EMBL/GenBank/DDBJ whole genome shotgun (WGS) entry which is preliminary data.</text>
</comment>
<evidence type="ECO:0000313" key="2">
    <source>
        <dbReference type="Proteomes" id="UP000178374"/>
    </source>
</evidence>
<dbReference type="SUPFAM" id="SSF143011">
    <property type="entry name" value="RelE-like"/>
    <property type="match status" value="1"/>
</dbReference>